<gene>
    <name evidence="2" type="ORF">EAG_12876</name>
</gene>
<protein>
    <recommendedName>
        <fullName evidence="1">Nibrin second BRCT domain-containing protein</fullName>
    </recommendedName>
</protein>
<sequence length="188" mass="21251">MWCLKGSEGLCVYILPNQKKSFGNSYQSDIKLKEDVRISEFHAEVSVESTRESDLACALASAKSIVTITYWEAVNIAIKDSKELPKIEDFLPQVKEEWLKVCSKLFLPNEKRKTLFKGLSFVHFCPKQYFAYVLLINAAGGKSCVYPTRRPLRPRDLTAKNAIVIQQPANDSSQLTQVIAVDYPVICK</sequence>
<dbReference type="EMBL" id="GL438104">
    <property type="protein sequence ID" value="EFN69592.1"/>
    <property type="molecule type" value="Genomic_DNA"/>
</dbReference>
<dbReference type="PANTHER" id="PTHR12162">
    <property type="entry name" value="NIBRIN-RELATED"/>
    <property type="match status" value="1"/>
</dbReference>
<dbReference type="OrthoDB" id="552194at2759"/>
<name>E2AAE5_CAMFO</name>
<feature type="domain" description="Nibrin second BRCT" evidence="1">
    <location>
        <begin position="110"/>
        <end position="172"/>
    </location>
</feature>
<dbReference type="GO" id="GO:0003684">
    <property type="term" value="F:damaged DNA binding"/>
    <property type="evidence" value="ECO:0007669"/>
    <property type="project" value="TreeGrafter"/>
</dbReference>
<organism evidence="3">
    <name type="scientific">Camponotus floridanus</name>
    <name type="common">Florida carpenter ant</name>
    <dbReference type="NCBI Taxonomy" id="104421"/>
    <lineage>
        <taxon>Eukaryota</taxon>
        <taxon>Metazoa</taxon>
        <taxon>Ecdysozoa</taxon>
        <taxon>Arthropoda</taxon>
        <taxon>Hexapoda</taxon>
        <taxon>Insecta</taxon>
        <taxon>Pterygota</taxon>
        <taxon>Neoptera</taxon>
        <taxon>Endopterygota</taxon>
        <taxon>Hymenoptera</taxon>
        <taxon>Apocrita</taxon>
        <taxon>Aculeata</taxon>
        <taxon>Formicoidea</taxon>
        <taxon>Formicidae</taxon>
        <taxon>Formicinae</taxon>
        <taxon>Camponotus</taxon>
    </lineage>
</organism>
<dbReference type="GO" id="GO:0000724">
    <property type="term" value="P:double-strand break repair via homologous recombination"/>
    <property type="evidence" value="ECO:0007669"/>
    <property type="project" value="TreeGrafter"/>
</dbReference>
<dbReference type="STRING" id="104421.E2AAE5"/>
<evidence type="ECO:0000313" key="3">
    <source>
        <dbReference type="Proteomes" id="UP000000311"/>
    </source>
</evidence>
<evidence type="ECO:0000259" key="1">
    <source>
        <dbReference type="Pfam" id="PF16508"/>
    </source>
</evidence>
<dbReference type="InterPro" id="IPR040227">
    <property type="entry name" value="Nibrin-rel"/>
</dbReference>
<evidence type="ECO:0000313" key="2">
    <source>
        <dbReference type="EMBL" id="EFN69592.1"/>
    </source>
</evidence>
<dbReference type="GO" id="GO:0030870">
    <property type="term" value="C:Mre11 complex"/>
    <property type="evidence" value="ECO:0007669"/>
    <property type="project" value="InterPro"/>
</dbReference>
<dbReference type="Gene3D" id="3.40.50.10980">
    <property type="entry name" value="Nibrin, BRCT2 domain"/>
    <property type="match status" value="1"/>
</dbReference>
<dbReference type="GO" id="GO:0007095">
    <property type="term" value="P:mitotic G2 DNA damage checkpoint signaling"/>
    <property type="evidence" value="ECO:0007669"/>
    <property type="project" value="InterPro"/>
</dbReference>
<keyword evidence="3" id="KW-1185">Reference proteome</keyword>
<proteinExistence type="predicted"/>
<dbReference type="InterPro" id="IPR043014">
    <property type="entry name" value="Nibrin_BRCT2_sf"/>
</dbReference>
<reference evidence="2 3" key="1">
    <citation type="journal article" date="2010" name="Science">
        <title>Genomic comparison of the ants Camponotus floridanus and Harpegnathos saltator.</title>
        <authorList>
            <person name="Bonasio R."/>
            <person name="Zhang G."/>
            <person name="Ye C."/>
            <person name="Mutti N.S."/>
            <person name="Fang X."/>
            <person name="Qin N."/>
            <person name="Donahue G."/>
            <person name="Yang P."/>
            <person name="Li Q."/>
            <person name="Li C."/>
            <person name="Zhang P."/>
            <person name="Huang Z."/>
            <person name="Berger S.L."/>
            <person name="Reinberg D."/>
            <person name="Wang J."/>
            <person name="Liebig J."/>
        </authorList>
    </citation>
    <scope>NUCLEOTIDE SEQUENCE [LARGE SCALE GENOMIC DNA]</scope>
    <source>
        <strain evidence="3">C129</strain>
    </source>
</reference>
<dbReference type="Proteomes" id="UP000000311">
    <property type="component" value="Unassembled WGS sequence"/>
</dbReference>
<dbReference type="InterPro" id="IPR032429">
    <property type="entry name" value="Nibrin_BRCT2"/>
</dbReference>
<dbReference type="PANTHER" id="PTHR12162:SF0">
    <property type="entry name" value="NIBRIN"/>
    <property type="match status" value="1"/>
</dbReference>
<dbReference type="AlphaFoldDB" id="E2AAE5"/>
<dbReference type="Pfam" id="PF16508">
    <property type="entry name" value="NIBRIN_BRCT_II"/>
    <property type="match status" value="1"/>
</dbReference>
<accession>E2AAE5</accession>
<dbReference type="InParanoid" id="E2AAE5"/>